<dbReference type="EMBL" id="KL218307">
    <property type="protein sequence ID" value="KFP04272.1"/>
    <property type="molecule type" value="Genomic_DNA"/>
</dbReference>
<name>A0A091I7R8_CALAN</name>
<dbReference type="GO" id="GO:0048471">
    <property type="term" value="C:perinuclear region of cytoplasm"/>
    <property type="evidence" value="ECO:0007669"/>
    <property type="project" value="TreeGrafter"/>
</dbReference>
<gene>
    <name evidence="1" type="ORF">N300_14530</name>
</gene>
<feature type="non-terminal residue" evidence="1">
    <location>
        <position position="251"/>
    </location>
</feature>
<dbReference type="AlphaFoldDB" id="A0A091I7R8"/>
<proteinExistence type="predicted"/>
<dbReference type="InterPro" id="IPR028195">
    <property type="entry name" value="SPMIP6"/>
</dbReference>
<dbReference type="PANTHER" id="PTHR35664">
    <property type="entry name" value="SPERMATID-SPECIFIC MANCHETTE-RELATED PROTEIN 1"/>
    <property type="match status" value="1"/>
</dbReference>
<accession>A0A091I7R8</accession>
<organism evidence="1 2">
    <name type="scientific">Calypte anna</name>
    <name type="common">Anna's hummingbird</name>
    <name type="synonym">Archilochus anna</name>
    <dbReference type="NCBI Taxonomy" id="9244"/>
    <lineage>
        <taxon>Eukaryota</taxon>
        <taxon>Metazoa</taxon>
        <taxon>Chordata</taxon>
        <taxon>Craniata</taxon>
        <taxon>Vertebrata</taxon>
        <taxon>Euteleostomi</taxon>
        <taxon>Archelosauria</taxon>
        <taxon>Archosauria</taxon>
        <taxon>Dinosauria</taxon>
        <taxon>Saurischia</taxon>
        <taxon>Theropoda</taxon>
        <taxon>Coelurosauria</taxon>
        <taxon>Aves</taxon>
        <taxon>Neognathae</taxon>
        <taxon>Neoaves</taxon>
        <taxon>Strisores</taxon>
        <taxon>Apodiformes</taxon>
        <taxon>Trochilidae</taxon>
        <taxon>Calypte</taxon>
    </lineage>
</organism>
<dbReference type="PANTHER" id="PTHR35664:SF1">
    <property type="entry name" value="SPERMATID-SPECIFIC MANCHETTE-RELATED PROTEIN 1"/>
    <property type="match status" value="1"/>
</dbReference>
<evidence type="ECO:0000313" key="2">
    <source>
        <dbReference type="Proteomes" id="UP000054308"/>
    </source>
</evidence>
<evidence type="ECO:0000313" key="1">
    <source>
        <dbReference type="EMBL" id="KFP04272.1"/>
    </source>
</evidence>
<dbReference type="Proteomes" id="UP000054308">
    <property type="component" value="Unassembled WGS sequence"/>
</dbReference>
<reference evidence="1 2" key="1">
    <citation type="submission" date="2014-04" db="EMBL/GenBank/DDBJ databases">
        <title>Genome evolution of avian class.</title>
        <authorList>
            <person name="Zhang G."/>
            <person name="Li C."/>
        </authorList>
    </citation>
    <scope>NUCLEOTIDE SEQUENCE [LARGE SCALE GENOMIC DNA]</scope>
    <source>
        <strain evidence="1">BGI_N300</strain>
    </source>
</reference>
<sequence length="251" mass="29244">MFLFSKKLKTPVSTYTDSYRPPCSVRKTMKSQEMMKSMQEMGENRFITQGLWSPPPQVPAIQGQPEHLIKSVTQDYYRNSIDNSAFCPDSRWLPQSEERYKPLFVNDHKYITWRTGPYNTAAWNKHSCYLPFLPKETRMDTFLHSIPVLYPPKPRYLNQYERGAVTSVLHRLSQCAPPSLQPVYTLTGRGTFEGYYSPCSGRHYFLQGIDYHPDGIPAIRTHLHSLGDKAEYAVLWLQPQSDLLYLYRLHP</sequence>
<keyword evidence="2" id="KW-1185">Reference proteome</keyword>
<dbReference type="Pfam" id="PF15181">
    <property type="entry name" value="SMRP1"/>
    <property type="match status" value="1"/>
</dbReference>
<dbReference type="GO" id="GO:0002177">
    <property type="term" value="C:manchette"/>
    <property type="evidence" value="ECO:0007669"/>
    <property type="project" value="TreeGrafter"/>
</dbReference>
<dbReference type="STRING" id="9244.A0A091I7R8"/>
<protein>
    <submittedName>
        <fullName evidence="1">Spermatid-specific manchette-related protein 1</fullName>
    </submittedName>
</protein>
<dbReference type="GO" id="GO:0043014">
    <property type="term" value="F:alpha-tubulin binding"/>
    <property type="evidence" value="ECO:0007669"/>
    <property type="project" value="TreeGrafter"/>
</dbReference>